<dbReference type="AlphaFoldDB" id="A0A1D9DZD3"/>
<dbReference type="InterPro" id="IPR050487">
    <property type="entry name" value="FtsQ_DivIB"/>
</dbReference>
<feature type="domain" description="POTRA" evidence="10">
    <location>
        <begin position="95"/>
        <end position="163"/>
    </location>
</feature>
<feature type="compositionally biased region" description="Low complexity" evidence="8">
    <location>
        <begin position="14"/>
        <end position="25"/>
    </location>
</feature>
<dbReference type="PANTHER" id="PTHR37820">
    <property type="entry name" value="CELL DIVISION PROTEIN DIVIB"/>
    <property type="match status" value="1"/>
</dbReference>
<evidence type="ECO:0000256" key="5">
    <source>
        <dbReference type="ARBA" id="ARBA00022989"/>
    </source>
</evidence>
<evidence type="ECO:0000256" key="3">
    <source>
        <dbReference type="ARBA" id="ARBA00022618"/>
    </source>
</evidence>
<evidence type="ECO:0000256" key="9">
    <source>
        <dbReference type="SAM" id="Phobius"/>
    </source>
</evidence>
<dbReference type="STRING" id="535712.A4Z71_04135"/>
<keyword evidence="3" id="KW-0132">Cell division</keyword>
<dbReference type="Gene3D" id="3.10.20.310">
    <property type="entry name" value="membrane protein fhac"/>
    <property type="match status" value="1"/>
</dbReference>
<evidence type="ECO:0000259" key="10">
    <source>
        <dbReference type="PROSITE" id="PS51779"/>
    </source>
</evidence>
<gene>
    <name evidence="11" type="ORF">A4Z71_04135</name>
</gene>
<dbReference type="PANTHER" id="PTHR37820:SF1">
    <property type="entry name" value="CELL DIVISION PROTEIN FTSQ"/>
    <property type="match status" value="1"/>
</dbReference>
<evidence type="ECO:0000256" key="7">
    <source>
        <dbReference type="ARBA" id="ARBA00023306"/>
    </source>
</evidence>
<evidence type="ECO:0000256" key="4">
    <source>
        <dbReference type="ARBA" id="ARBA00022692"/>
    </source>
</evidence>
<evidence type="ECO:0000256" key="1">
    <source>
        <dbReference type="ARBA" id="ARBA00004370"/>
    </source>
</evidence>
<dbReference type="GO" id="GO:0005886">
    <property type="term" value="C:plasma membrane"/>
    <property type="evidence" value="ECO:0007669"/>
    <property type="project" value="TreeGrafter"/>
</dbReference>
<dbReference type="KEGG" id="rpla:A4Z71_04135"/>
<dbReference type="Proteomes" id="UP000243784">
    <property type="component" value="Chromosome"/>
</dbReference>
<evidence type="ECO:0000313" key="11">
    <source>
        <dbReference type="EMBL" id="AOY56164.1"/>
    </source>
</evidence>
<dbReference type="GO" id="GO:0051301">
    <property type="term" value="P:cell division"/>
    <property type="evidence" value="ECO:0007669"/>
    <property type="project" value="UniProtKB-KW"/>
</dbReference>
<feature type="transmembrane region" description="Helical" evidence="9">
    <location>
        <begin position="70"/>
        <end position="96"/>
    </location>
</feature>
<accession>A0A1D9DZD3</accession>
<keyword evidence="4 9" id="KW-0812">Transmembrane</keyword>
<keyword evidence="7" id="KW-0131">Cell cycle</keyword>
<keyword evidence="2" id="KW-1003">Cell membrane</keyword>
<evidence type="ECO:0000256" key="8">
    <source>
        <dbReference type="SAM" id="MobiDB-lite"/>
    </source>
</evidence>
<dbReference type="InterPro" id="IPR034746">
    <property type="entry name" value="POTRA"/>
</dbReference>
<dbReference type="EMBL" id="CP015208">
    <property type="protein sequence ID" value="AOY56164.1"/>
    <property type="molecule type" value="Genomic_DNA"/>
</dbReference>
<feature type="region of interest" description="Disordered" evidence="8">
    <location>
        <begin position="1"/>
        <end position="30"/>
    </location>
</feature>
<keyword evidence="12" id="KW-1185">Reference proteome</keyword>
<keyword evidence="5 9" id="KW-1133">Transmembrane helix</keyword>
<organism evidence="11 12">
    <name type="scientific">Candidatus Rhodoluna planktonica</name>
    <dbReference type="NCBI Taxonomy" id="535712"/>
    <lineage>
        <taxon>Bacteria</taxon>
        <taxon>Bacillati</taxon>
        <taxon>Actinomycetota</taxon>
        <taxon>Actinomycetes</taxon>
        <taxon>Micrococcales</taxon>
        <taxon>Microbacteriaceae</taxon>
        <taxon>Luna cluster</taxon>
        <taxon>Luna-1 subcluster</taxon>
        <taxon>Rhodoluna</taxon>
    </lineage>
</organism>
<dbReference type="InterPro" id="IPR013685">
    <property type="entry name" value="POTRA_FtsQ_type"/>
</dbReference>
<sequence>MVRIGRRISAKSVTAKPTRAATARKSSGKAAKELTKRQLLRLGKTGRRVGAQNLSAQARRFTAYSRRRRTVLTISIGSTLALLGLVLATIFTPLLAVEKITVTGLNRLKEATIQKALQPLQGVPLTLISENSISDALSKFSLIESFSIVAVPPHEVIVKVVERTPIAIVRQNGVDYLYDPAGIRLGKAGDAKLPRIELNNDPKSSAEFRAAIDVILALPADLLGRVASINAKSKDDVTLELRGAAGQKIIWGDGSNSVLKSKVLAALIKNHKKSDSVTFDVSSPNAPVVRY</sequence>
<evidence type="ECO:0000313" key="12">
    <source>
        <dbReference type="Proteomes" id="UP000243784"/>
    </source>
</evidence>
<dbReference type="Pfam" id="PF08478">
    <property type="entry name" value="POTRA_1"/>
    <property type="match status" value="1"/>
</dbReference>
<dbReference type="OrthoDB" id="4793367at2"/>
<keyword evidence="6 9" id="KW-0472">Membrane</keyword>
<name>A0A1D9DZD3_9MICO</name>
<comment type="subcellular location">
    <subcellularLocation>
        <location evidence="1">Membrane</location>
    </subcellularLocation>
</comment>
<dbReference type="RefSeq" id="WP_158512778.1">
    <property type="nucleotide sequence ID" value="NZ_CP015208.1"/>
</dbReference>
<evidence type="ECO:0000256" key="2">
    <source>
        <dbReference type="ARBA" id="ARBA00022475"/>
    </source>
</evidence>
<protein>
    <recommendedName>
        <fullName evidence="10">POTRA domain-containing protein</fullName>
    </recommendedName>
</protein>
<proteinExistence type="predicted"/>
<dbReference type="PROSITE" id="PS51779">
    <property type="entry name" value="POTRA"/>
    <property type="match status" value="1"/>
</dbReference>
<evidence type="ECO:0000256" key="6">
    <source>
        <dbReference type="ARBA" id="ARBA00023136"/>
    </source>
</evidence>
<reference evidence="11 12" key="1">
    <citation type="journal article" date="2016" name="Biochim. Biophys. Acta">
        <title>Photochemical characterization of actinorhodopsin and its functional existence in the natural host.</title>
        <authorList>
            <person name="Nakamura S."/>
            <person name="Kikukawa T."/>
            <person name="Tamogami J."/>
            <person name="Kamiya M."/>
            <person name="Aizawa T."/>
            <person name="Hahn M.W."/>
            <person name="Ihara K."/>
            <person name="Kamo N."/>
            <person name="Demura M."/>
        </authorList>
    </citation>
    <scope>NUCLEOTIDE SEQUENCE [LARGE SCALE GENOMIC DNA]</scope>
    <source>
        <strain evidence="11 12">MWH-Dar1</strain>
    </source>
</reference>